<proteinExistence type="predicted"/>
<protein>
    <recommendedName>
        <fullName evidence="3">Ornithine cyclodeaminase</fullName>
    </recommendedName>
</protein>
<dbReference type="PANTHER" id="PTHR13812">
    <property type="entry name" value="KETIMINE REDUCTASE MU-CRYSTALLIN"/>
    <property type="match status" value="1"/>
</dbReference>
<dbReference type="Pfam" id="PF02423">
    <property type="entry name" value="OCD_Mu_crystall"/>
    <property type="match status" value="1"/>
</dbReference>
<organism evidence="1 2">
    <name type="scientific">Paenibacillus haidiansis</name>
    <dbReference type="NCBI Taxonomy" id="1574488"/>
    <lineage>
        <taxon>Bacteria</taxon>
        <taxon>Bacillati</taxon>
        <taxon>Bacillota</taxon>
        <taxon>Bacilli</taxon>
        <taxon>Bacillales</taxon>
        <taxon>Paenibacillaceae</taxon>
        <taxon>Paenibacillus</taxon>
    </lineage>
</organism>
<dbReference type="InterPro" id="IPR003462">
    <property type="entry name" value="ODC_Mu_crystall"/>
</dbReference>
<comment type="caution">
    <text evidence="1">The sequence shown here is derived from an EMBL/GenBank/DDBJ whole genome shotgun (WGS) entry which is preliminary data.</text>
</comment>
<dbReference type="Gene3D" id="3.30.1780.10">
    <property type="entry name" value="ornithine cyclodeaminase, domain 1"/>
    <property type="match status" value="1"/>
</dbReference>
<dbReference type="Proteomes" id="UP001306950">
    <property type="component" value="Unassembled WGS sequence"/>
</dbReference>
<keyword evidence="2" id="KW-1185">Reference proteome</keyword>
<dbReference type="EMBL" id="JAZHPZ010000002">
    <property type="protein sequence ID" value="MEF2965436.1"/>
    <property type="molecule type" value="Genomic_DNA"/>
</dbReference>
<sequence length="336" mass="36867">MYFISRERIEQSGIADPVVAQRLIERTFWQKAQGTAVAAQEVAMAAGAREAGAFYSLPAYLAEEGVAGLKWTSHVPQPDHRLPYTHPVVLLNELATGRPLALLEGELISGLRTGAVSATAIKALAGSQASSLFLCGSGFQAGHQLRSIVPFMPELKEVHVWSRTARHAEQLLQKHAAMLGERGIHARVHQSLPKCLDCAEVVIGATAASVPYLHAEHFVPGHLYLHIGMRDIDPKAIELFDNIVCDDYEAGVPSSSQSLFALARKKPDIVRKVTLLESLLAEPDQAKQRHPERKTMFNAFGLSIFDLVLAYETLQRLLEQPGANVVQFDLSKERSK</sequence>
<dbReference type="PANTHER" id="PTHR13812:SF19">
    <property type="entry name" value="KETIMINE REDUCTASE MU-CRYSTALLIN"/>
    <property type="match status" value="1"/>
</dbReference>
<name>A0ABU7VNY6_9BACL</name>
<evidence type="ECO:0008006" key="3">
    <source>
        <dbReference type="Google" id="ProtNLM"/>
    </source>
</evidence>
<evidence type="ECO:0000313" key="2">
    <source>
        <dbReference type="Proteomes" id="UP001306950"/>
    </source>
</evidence>
<dbReference type="PIRSF" id="PIRSF001439">
    <property type="entry name" value="CryM"/>
    <property type="match status" value="1"/>
</dbReference>
<gene>
    <name evidence="1" type="ORF">V3851_06275</name>
</gene>
<accession>A0ABU7VNY6</accession>
<dbReference type="SUPFAM" id="SSF51735">
    <property type="entry name" value="NAD(P)-binding Rossmann-fold domains"/>
    <property type="match status" value="1"/>
</dbReference>
<evidence type="ECO:0000313" key="1">
    <source>
        <dbReference type="EMBL" id="MEF2965436.1"/>
    </source>
</evidence>
<dbReference type="InterPro" id="IPR036291">
    <property type="entry name" value="NAD(P)-bd_dom_sf"/>
</dbReference>
<dbReference type="InterPro" id="IPR023401">
    <property type="entry name" value="ODC_N"/>
</dbReference>
<reference evidence="1 2" key="1">
    <citation type="submission" date="2024-02" db="EMBL/GenBank/DDBJ databases">
        <title>A nitrogen-fixing paenibacillus bacterium.</title>
        <authorList>
            <person name="Zhang W.L."/>
            <person name="Chen S.F."/>
        </authorList>
    </citation>
    <scope>NUCLEOTIDE SEQUENCE [LARGE SCALE GENOMIC DNA]</scope>
    <source>
        <strain evidence="1 2">M1</strain>
    </source>
</reference>
<dbReference type="Gene3D" id="3.40.50.720">
    <property type="entry name" value="NAD(P)-binding Rossmann-like Domain"/>
    <property type="match status" value="1"/>
</dbReference>